<sequence>MELSVEANRWNGGLALTHLHTYVGALDSIGAALNALEVPELSQLRDSVGGSGSCVLVTKETARASLTDICEWNQIVQANACHFASMCSSSR</sequence>
<protein>
    <recommendedName>
        <fullName evidence="3">GHMP kinase C-terminal domain-containing protein</fullName>
    </recommendedName>
</protein>
<gene>
    <name evidence="1" type="primary">Necator_chrV.g17371</name>
    <name evidence="1" type="ORF">RB195_012582</name>
</gene>
<comment type="caution">
    <text evidence="1">The sequence shown here is derived from an EMBL/GenBank/DDBJ whole genome shotgun (WGS) entry which is preliminary data.</text>
</comment>
<evidence type="ECO:0000313" key="1">
    <source>
        <dbReference type="EMBL" id="KAK6753063.1"/>
    </source>
</evidence>
<reference evidence="1 2" key="1">
    <citation type="submission" date="2023-08" db="EMBL/GenBank/DDBJ databases">
        <title>A Necator americanus chromosomal reference genome.</title>
        <authorList>
            <person name="Ilik V."/>
            <person name="Petrzelkova K.J."/>
            <person name="Pardy F."/>
            <person name="Fuh T."/>
            <person name="Niatou-Singa F.S."/>
            <person name="Gouil Q."/>
            <person name="Baker L."/>
            <person name="Ritchie M.E."/>
            <person name="Jex A.R."/>
            <person name="Gazzola D."/>
            <person name="Li H."/>
            <person name="Toshio Fujiwara R."/>
            <person name="Zhan B."/>
            <person name="Aroian R.V."/>
            <person name="Pafco B."/>
            <person name="Schwarz E.M."/>
        </authorList>
    </citation>
    <scope>NUCLEOTIDE SEQUENCE [LARGE SCALE GENOMIC DNA]</scope>
    <source>
        <strain evidence="1 2">Aroian</strain>
        <tissue evidence="1">Whole animal</tissue>
    </source>
</reference>
<keyword evidence="2" id="KW-1185">Reference proteome</keyword>
<accession>A0ABR1DS05</accession>
<dbReference type="EMBL" id="JAVFWL010000005">
    <property type="protein sequence ID" value="KAK6753063.1"/>
    <property type="molecule type" value="Genomic_DNA"/>
</dbReference>
<evidence type="ECO:0008006" key="3">
    <source>
        <dbReference type="Google" id="ProtNLM"/>
    </source>
</evidence>
<name>A0ABR1DS05_NECAM</name>
<organism evidence="1 2">
    <name type="scientific">Necator americanus</name>
    <name type="common">Human hookworm</name>
    <dbReference type="NCBI Taxonomy" id="51031"/>
    <lineage>
        <taxon>Eukaryota</taxon>
        <taxon>Metazoa</taxon>
        <taxon>Ecdysozoa</taxon>
        <taxon>Nematoda</taxon>
        <taxon>Chromadorea</taxon>
        <taxon>Rhabditida</taxon>
        <taxon>Rhabditina</taxon>
        <taxon>Rhabditomorpha</taxon>
        <taxon>Strongyloidea</taxon>
        <taxon>Ancylostomatidae</taxon>
        <taxon>Bunostominae</taxon>
        <taxon>Necator</taxon>
    </lineage>
</organism>
<dbReference type="Proteomes" id="UP001303046">
    <property type="component" value="Unassembled WGS sequence"/>
</dbReference>
<proteinExistence type="predicted"/>
<evidence type="ECO:0000313" key="2">
    <source>
        <dbReference type="Proteomes" id="UP001303046"/>
    </source>
</evidence>